<feature type="region of interest" description="Disordered" evidence="1">
    <location>
        <begin position="201"/>
        <end position="227"/>
    </location>
</feature>
<gene>
    <name evidence="3" type="ORF">AFUB_070990</name>
</gene>
<feature type="compositionally biased region" description="Basic and acidic residues" evidence="1">
    <location>
        <begin position="217"/>
        <end position="226"/>
    </location>
</feature>
<dbReference type="HOGENOM" id="CLU_035142_1_0_1"/>
<dbReference type="VEuPathDB" id="FungiDB:AFUB_070990"/>
<dbReference type="EMBL" id="DS499598">
    <property type="protein sequence ID" value="EDP50758.1"/>
    <property type="molecule type" value="Genomic_DNA"/>
</dbReference>
<evidence type="ECO:0000313" key="3">
    <source>
        <dbReference type="EMBL" id="EDP50758.1"/>
    </source>
</evidence>
<dbReference type="PANTHER" id="PTHR36102:SF5">
    <property type="entry name" value="YDR124W-LIKE HELICAL BUNDLE DOMAIN-CONTAINING PROTEIN"/>
    <property type="match status" value="1"/>
</dbReference>
<proteinExistence type="predicted"/>
<dbReference type="PANTHER" id="PTHR36102">
    <property type="entry name" value="CHROMOSOME 10, WHOLE GENOME SHOTGUN SEQUENCE"/>
    <property type="match status" value="1"/>
</dbReference>
<reference evidence="3 4" key="1">
    <citation type="journal article" date="2008" name="PLoS Genet.">
        <title>Genomic islands in the pathogenic filamentous fungus Aspergillus fumigatus.</title>
        <authorList>
            <person name="Fedorova N.D."/>
            <person name="Khaldi N."/>
            <person name="Joardar V.S."/>
            <person name="Maiti R."/>
            <person name="Amedeo P."/>
            <person name="Anderson M.J."/>
            <person name="Crabtree J."/>
            <person name="Silva J.C."/>
            <person name="Badger J.H."/>
            <person name="Albarraq A."/>
            <person name="Angiuoli S."/>
            <person name="Bussey H."/>
            <person name="Bowyer P."/>
            <person name="Cotty P.J."/>
            <person name="Dyer P.S."/>
            <person name="Egan A."/>
            <person name="Galens K."/>
            <person name="Fraser-Liggett C.M."/>
            <person name="Haas B.J."/>
            <person name="Inman J.M."/>
            <person name="Kent R."/>
            <person name="Lemieux S."/>
            <person name="Malavazi I."/>
            <person name="Orvis J."/>
            <person name="Roemer T."/>
            <person name="Ronning C.M."/>
            <person name="Sundaram J.P."/>
            <person name="Sutton G."/>
            <person name="Turner G."/>
            <person name="Venter J.C."/>
            <person name="White O.R."/>
            <person name="Whitty B.R."/>
            <person name="Youngman P."/>
            <person name="Wolfe K.H."/>
            <person name="Goldman G.H."/>
            <person name="Wortman J.R."/>
            <person name="Jiang B."/>
            <person name="Denning D.W."/>
            <person name="Nierman W.C."/>
        </authorList>
    </citation>
    <scope>NUCLEOTIDE SEQUENCE [LARGE SCALE GENOMIC DNA]</scope>
    <source>
        <strain evidence="4">CBS 144.89 / FGSC A1163 / CEA10</strain>
    </source>
</reference>
<dbReference type="InterPro" id="IPR047092">
    <property type="entry name" value="AFUB_07903/YDR124W-like_hel"/>
</dbReference>
<dbReference type="OrthoDB" id="5338458at2759"/>
<dbReference type="AlphaFoldDB" id="B0Y509"/>
<organism evidence="3 4">
    <name type="scientific">Aspergillus fumigatus (strain CBS 144.89 / FGSC A1163 / CEA10)</name>
    <name type="common">Neosartorya fumigata</name>
    <dbReference type="NCBI Taxonomy" id="451804"/>
    <lineage>
        <taxon>Eukaryota</taxon>
        <taxon>Fungi</taxon>
        <taxon>Dikarya</taxon>
        <taxon>Ascomycota</taxon>
        <taxon>Pezizomycotina</taxon>
        <taxon>Eurotiomycetes</taxon>
        <taxon>Eurotiomycetidae</taxon>
        <taxon>Eurotiales</taxon>
        <taxon>Aspergillaceae</taxon>
        <taxon>Aspergillus</taxon>
        <taxon>Aspergillus subgen. Fumigati</taxon>
    </lineage>
</organism>
<dbReference type="Pfam" id="PF11001">
    <property type="entry name" value="AFUB_07903_YDR124W_hel"/>
    <property type="match status" value="1"/>
</dbReference>
<name>B0Y509_ASPFC</name>
<dbReference type="Proteomes" id="UP000001699">
    <property type="component" value="Unassembled WGS sequence"/>
</dbReference>
<feature type="domain" description="Subtelomeric hrmA-associated cluster protein AFUB-079030/YDR124W-like helical bundle" evidence="2">
    <location>
        <begin position="160"/>
        <end position="314"/>
    </location>
</feature>
<evidence type="ECO:0000259" key="2">
    <source>
        <dbReference type="Pfam" id="PF11001"/>
    </source>
</evidence>
<accession>B0Y509</accession>
<evidence type="ECO:0000313" key="4">
    <source>
        <dbReference type="Proteomes" id="UP000001699"/>
    </source>
</evidence>
<sequence>MVFSAPAPGVDSSKRPASCMQDDVNDQDNVLVSDTSIGRYMRLTPLLYSPWVYPLKVIESPSIQEQNETVFTTEVCERFLEILGAKIGYQPPMVRRLSAAGATPYSYEPQQLLGHFSYRQTKRARNSPANSKYGVPPSVQFSVTVEETPSCGSVDIVGLKIGDTPKVLEYYERSLKHFRQFNCREVAKAFIKFIEPGKQVKHPYNGGKPPAGAPPGKKGDPEKTKPEWWPADVVHKEPDHLRRNRMYTPPENLQCQVTLLTDLERLSLLIHIIRKLGRFGITTDQLQEIAHDCKRRLSSPHKLQILDEVFRVRRIEERYERGEVGKPHLLSMKFI</sequence>
<protein>
    <recommendedName>
        <fullName evidence="2">Subtelomeric hrmA-associated cluster protein AFUB-079030/YDR124W-like helical bundle domain-containing protein</fullName>
    </recommendedName>
</protein>
<dbReference type="InterPro" id="IPR021264">
    <property type="entry name" value="AFUB_079030/YDR124W-like"/>
</dbReference>
<dbReference type="PhylomeDB" id="B0Y509"/>
<feature type="compositionally biased region" description="Low complexity" evidence="1">
    <location>
        <begin position="206"/>
        <end position="216"/>
    </location>
</feature>
<keyword evidence="4" id="KW-1185">Reference proteome</keyword>
<evidence type="ECO:0000256" key="1">
    <source>
        <dbReference type="SAM" id="MobiDB-lite"/>
    </source>
</evidence>